<organism evidence="2 3">
    <name type="scientific">Methanosarcina mazei</name>
    <name type="common">Methanosarcina frisia</name>
    <dbReference type="NCBI Taxonomy" id="2209"/>
    <lineage>
        <taxon>Archaea</taxon>
        <taxon>Methanobacteriati</taxon>
        <taxon>Methanobacteriota</taxon>
        <taxon>Stenosarchaea group</taxon>
        <taxon>Methanomicrobia</taxon>
        <taxon>Methanosarcinales</taxon>
        <taxon>Methanosarcinaceae</taxon>
        <taxon>Methanosarcina</taxon>
    </lineage>
</organism>
<dbReference type="AlphaFoldDB" id="A0A0F8QE00"/>
<feature type="region of interest" description="Disordered" evidence="1">
    <location>
        <begin position="1"/>
        <end position="29"/>
    </location>
</feature>
<sequence length="90" mass="10669">MCIRDRNTGNPEKLGRRREGDPEQQCRKRRRYSEEADGCSKDTSCDLSASVYDSCGIFRSEEKDLKRLKRTKKDFFLHLYFSFLHRSLSI</sequence>
<name>A0A0F8QE00_METMZ</name>
<gene>
    <name evidence="2" type="ORF">DU78_12125</name>
</gene>
<accession>A0A0F8QE00</accession>
<evidence type="ECO:0000313" key="2">
    <source>
        <dbReference type="EMBL" id="KKH73093.1"/>
    </source>
</evidence>
<reference evidence="2 3" key="1">
    <citation type="journal article" date="2015" name="ISME J.">
        <title>Genomic and phenotypic differentiation among Methanosarcina mazei populations from Columbia River sediment.</title>
        <authorList>
            <person name="Youngblut N.D."/>
            <person name="Wirth J.S."/>
            <person name="Henriksen J.R."/>
            <person name="Smith M."/>
            <person name="Simon H."/>
            <person name="Metcalf W.W."/>
            <person name="Whitaker R.J."/>
        </authorList>
    </citation>
    <scope>NUCLEOTIDE SEQUENCE [LARGE SCALE GENOMIC DNA]</scope>
    <source>
        <strain evidence="2 3">1.H.M.1A.3</strain>
    </source>
</reference>
<proteinExistence type="predicted"/>
<dbReference type="EMBL" id="JJQT01000229">
    <property type="protein sequence ID" value="KKH73093.1"/>
    <property type="molecule type" value="Genomic_DNA"/>
</dbReference>
<protein>
    <submittedName>
        <fullName evidence="2">Uncharacterized protein</fullName>
    </submittedName>
</protein>
<evidence type="ECO:0000256" key="1">
    <source>
        <dbReference type="SAM" id="MobiDB-lite"/>
    </source>
</evidence>
<dbReference type="Proteomes" id="UP000034842">
    <property type="component" value="Unassembled WGS sequence"/>
</dbReference>
<dbReference type="PATRIC" id="fig|2209.90.peg.2664"/>
<comment type="caution">
    <text evidence="2">The sequence shown here is derived from an EMBL/GenBank/DDBJ whole genome shotgun (WGS) entry which is preliminary data.</text>
</comment>
<evidence type="ECO:0000313" key="3">
    <source>
        <dbReference type="Proteomes" id="UP000034842"/>
    </source>
</evidence>